<dbReference type="AlphaFoldDB" id="A0AAV5S4L0"/>
<comment type="caution">
    <text evidence="2">The sequence shown here is derived from an EMBL/GenBank/DDBJ whole genome shotgun (WGS) entry which is preliminary data.</text>
</comment>
<organism evidence="2 3">
    <name type="scientific">Maudiozyma humilis</name>
    <name type="common">Sour dough yeast</name>
    <name type="synonym">Kazachstania humilis</name>
    <dbReference type="NCBI Taxonomy" id="51915"/>
    <lineage>
        <taxon>Eukaryota</taxon>
        <taxon>Fungi</taxon>
        <taxon>Dikarya</taxon>
        <taxon>Ascomycota</taxon>
        <taxon>Saccharomycotina</taxon>
        <taxon>Saccharomycetes</taxon>
        <taxon>Saccharomycetales</taxon>
        <taxon>Saccharomycetaceae</taxon>
        <taxon>Maudiozyma</taxon>
    </lineage>
</organism>
<accession>A0AAV5S4L0</accession>
<evidence type="ECO:0000256" key="1">
    <source>
        <dbReference type="SAM" id="MobiDB-lite"/>
    </source>
</evidence>
<feature type="region of interest" description="Disordered" evidence="1">
    <location>
        <begin position="73"/>
        <end position="96"/>
    </location>
</feature>
<reference evidence="2 3" key="1">
    <citation type="journal article" date="2023" name="Elife">
        <title>Identification of key yeast species and microbe-microbe interactions impacting larval growth of Drosophila in the wild.</title>
        <authorList>
            <person name="Mure A."/>
            <person name="Sugiura Y."/>
            <person name="Maeda R."/>
            <person name="Honda K."/>
            <person name="Sakurai N."/>
            <person name="Takahashi Y."/>
            <person name="Watada M."/>
            <person name="Katoh T."/>
            <person name="Gotoh A."/>
            <person name="Gotoh Y."/>
            <person name="Taniguchi I."/>
            <person name="Nakamura K."/>
            <person name="Hayashi T."/>
            <person name="Katayama T."/>
            <person name="Uemura T."/>
            <person name="Hattori Y."/>
        </authorList>
    </citation>
    <scope>NUCLEOTIDE SEQUENCE [LARGE SCALE GENOMIC DNA]</scope>
    <source>
        <strain evidence="2 3">KH-74</strain>
    </source>
</reference>
<evidence type="ECO:0000313" key="3">
    <source>
        <dbReference type="Proteomes" id="UP001377567"/>
    </source>
</evidence>
<feature type="compositionally biased region" description="Low complexity" evidence="1">
    <location>
        <begin position="199"/>
        <end position="215"/>
    </location>
</feature>
<feature type="compositionally biased region" description="Low complexity" evidence="1">
    <location>
        <begin position="1"/>
        <end position="17"/>
    </location>
</feature>
<proteinExistence type="predicted"/>
<protein>
    <submittedName>
        <fullName evidence="2">Sfg1 protein</fullName>
    </submittedName>
</protein>
<keyword evidence="3" id="KW-1185">Reference proteome</keyword>
<feature type="region of interest" description="Disordered" evidence="1">
    <location>
        <begin position="190"/>
        <end position="216"/>
    </location>
</feature>
<sequence length="379" mass="42234">MTEVVSLSTPSSKSTSVMELPSTPSKKPELPDIEQFALRNFTPSKPYRFSRPAIKISASPNIVPQRLSLDTNAIDEDGNASPTSYEGSLSRKLSNDSHSISPVSECGSVSPFCDAPSLPSTYSPELVKGTGGRMRASSGTGSSSYLDPFNVDNFIWNTQPFANKDAFELNKMIHSTLAEYKNRILSETRPRVRKQQLQSRWARSSSRSSNNSSNSHYEKVLKHVPCHHYDTPRRSILRVAPGSLNLLVSSSRGSLQDATIFATEINATVNNRESRLPLITNIWERITIPVNSEIKKKYKKIKTEWYHDDNYDESEDDEVFKFEDSEEFYGAEGSTDGACVKDAALIRGFEFDAESCASAAPRRSSPIKKSLRWASVLEQ</sequence>
<gene>
    <name evidence="2" type="ORF">DAKH74_051790</name>
</gene>
<dbReference type="EMBL" id="BTGD01000025">
    <property type="protein sequence ID" value="GMM58562.1"/>
    <property type="molecule type" value="Genomic_DNA"/>
</dbReference>
<feature type="region of interest" description="Disordered" evidence="1">
    <location>
        <begin position="1"/>
        <end position="30"/>
    </location>
</feature>
<name>A0AAV5S4L0_MAUHU</name>
<dbReference type="Proteomes" id="UP001377567">
    <property type="component" value="Unassembled WGS sequence"/>
</dbReference>
<evidence type="ECO:0000313" key="2">
    <source>
        <dbReference type="EMBL" id="GMM58562.1"/>
    </source>
</evidence>